<protein>
    <submittedName>
        <fullName evidence="6">LysR family transcriptional regulator</fullName>
    </submittedName>
</protein>
<feature type="domain" description="HTH lysR-type" evidence="5">
    <location>
        <begin position="10"/>
        <end position="67"/>
    </location>
</feature>
<dbReference type="GO" id="GO:0005829">
    <property type="term" value="C:cytosol"/>
    <property type="evidence" value="ECO:0007669"/>
    <property type="project" value="TreeGrafter"/>
</dbReference>
<dbReference type="Gene3D" id="1.10.10.10">
    <property type="entry name" value="Winged helix-like DNA-binding domain superfamily/Winged helix DNA-binding domain"/>
    <property type="match status" value="2"/>
</dbReference>
<dbReference type="InterPro" id="IPR036388">
    <property type="entry name" value="WH-like_DNA-bd_sf"/>
</dbReference>
<evidence type="ECO:0000259" key="5">
    <source>
        <dbReference type="PROSITE" id="PS50931"/>
    </source>
</evidence>
<dbReference type="PROSITE" id="PS50931">
    <property type="entry name" value="HTH_LYSR"/>
    <property type="match status" value="2"/>
</dbReference>
<dbReference type="InterPro" id="IPR000847">
    <property type="entry name" value="LysR_HTH_N"/>
</dbReference>
<keyword evidence="2" id="KW-0805">Transcription regulation</keyword>
<name>A0A831A563_ERWAM</name>
<dbReference type="EMBL" id="CAPB01000020">
    <property type="protein sequence ID" value="CCO93932.1"/>
    <property type="molecule type" value="Genomic_DNA"/>
</dbReference>
<comment type="similarity">
    <text evidence="1">Belongs to the LysR transcriptional regulatory family.</text>
</comment>
<dbReference type="Gene3D" id="3.40.190.10">
    <property type="entry name" value="Periplasmic binding protein-like II"/>
    <property type="match status" value="2"/>
</dbReference>
<dbReference type="AlphaFoldDB" id="A0A831A563"/>
<dbReference type="SUPFAM" id="SSF46785">
    <property type="entry name" value="Winged helix' DNA-binding domain"/>
    <property type="match status" value="2"/>
</dbReference>
<evidence type="ECO:0000256" key="3">
    <source>
        <dbReference type="ARBA" id="ARBA00023125"/>
    </source>
</evidence>
<accession>A0A831A563</accession>
<dbReference type="PANTHER" id="PTHR30419:SF14">
    <property type="entry name" value="LYSR FAMILY TRANSCRIPTIONAL REGULATOR"/>
    <property type="match status" value="1"/>
</dbReference>
<evidence type="ECO:0000256" key="4">
    <source>
        <dbReference type="ARBA" id="ARBA00023163"/>
    </source>
</evidence>
<dbReference type="InterPro" id="IPR050950">
    <property type="entry name" value="HTH-type_LysR_regulators"/>
</dbReference>
<dbReference type="SUPFAM" id="SSF53850">
    <property type="entry name" value="Periplasmic binding protein-like II"/>
    <property type="match status" value="1"/>
</dbReference>
<reference evidence="6 7" key="2">
    <citation type="submission" date="2013-04" db="EMBL/GenBank/DDBJ databases">
        <title>Comparative genomics of 12 strains of Erwinia amylovora identifies a pan-genome with a large conserved core and provides insights into host specificity.</title>
        <authorList>
            <person name="Mann R.A."/>
            <person name="Smits T.H.M."/>
            <person name="Buehlmann A."/>
            <person name="Blom J."/>
            <person name="Goesmann A."/>
            <person name="Frey J.E."/>
            <person name="Plummer K.M."/>
            <person name="Beer S.V."/>
            <person name="Luck J."/>
            <person name="Duffy B."/>
            <person name="Rodoni B."/>
        </authorList>
    </citation>
    <scope>NUCLEOTIDE SEQUENCE [LARGE SCALE GENOMIC DNA]</scope>
    <source>
        <strain evidence="7">CFBP 1232</strain>
    </source>
</reference>
<dbReference type="GeneID" id="97606188"/>
<dbReference type="InterPro" id="IPR005119">
    <property type="entry name" value="LysR_subst-bd"/>
</dbReference>
<dbReference type="RefSeq" id="WP_004157782.1">
    <property type="nucleotide sequence ID" value="NZ_BAYW01000007.1"/>
</dbReference>
<dbReference type="PANTHER" id="PTHR30419">
    <property type="entry name" value="HTH-TYPE TRANSCRIPTIONAL REGULATOR YBHD"/>
    <property type="match status" value="1"/>
</dbReference>
<sequence>MASEQAGELVNLMQIRAFRQVVAQGSVSKAADELFRTQSAITRSIRDLELTLAVPLFERHAGGMMLTDFGKCVLPRAHRAVDELLQIPLQLAKLQGRASPRGDIEPLWLFNVRRLQIFITLCQTRHMQSVAARLGLSQPAVSAALKVLENGAGVALLERTPHGMMPSLAGREIEAGIRRALNELRHIPADIAARCGVLEGTVRVGALPLGRTRILPQAIVMLTARYPGVRVVTSESAFALLASEMRAGDIDFIFGALRRDEDALDVTRETLFSERMILLARHDHPLAGKAVSHQDLRQARWVLPRSATPARHLLDDSFRAMGIPAANPVVETGDLALVRGLLMQSDMLAAVSAHQLEVELACGALVALPVALANTERAIGLTVRAGCLHSPAAQALIGCLREVCGQGRDAPDPAGERRLKPI</sequence>
<proteinExistence type="inferred from homology"/>
<dbReference type="PRINTS" id="PR00039">
    <property type="entry name" value="HTHLYSR"/>
</dbReference>
<keyword evidence="4" id="KW-0804">Transcription</keyword>
<feature type="domain" description="HTH lysR-type" evidence="5">
    <location>
        <begin position="110"/>
        <end position="167"/>
    </location>
</feature>
<evidence type="ECO:0000313" key="7">
    <source>
        <dbReference type="Proteomes" id="UP000013111"/>
    </source>
</evidence>
<reference evidence="6 7" key="1">
    <citation type="submission" date="2012-11" db="EMBL/GenBank/DDBJ databases">
        <authorList>
            <person name="Linke B."/>
        </authorList>
    </citation>
    <scope>NUCLEOTIDE SEQUENCE [LARGE SCALE GENOMIC DNA]</scope>
    <source>
        <strain evidence="7">CFBP 1232</strain>
    </source>
</reference>
<dbReference type="GO" id="GO:0003677">
    <property type="term" value="F:DNA binding"/>
    <property type="evidence" value="ECO:0007669"/>
    <property type="project" value="UniProtKB-KW"/>
</dbReference>
<dbReference type="InterPro" id="IPR036390">
    <property type="entry name" value="WH_DNA-bd_sf"/>
</dbReference>
<evidence type="ECO:0000256" key="2">
    <source>
        <dbReference type="ARBA" id="ARBA00023015"/>
    </source>
</evidence>
<evidence type="ECO:0000256" key="1">
    <source>
        <dbReference type="ARBA" id="ARBA00009437"/>
    </source>
</evidence>
<keyword evidence="3" id="KW-0238">DNA-binding</keyword>
<evidence type="ECO:0000313" key="6">
    <source>
        <dbReference type="EMBL" id="CCO93932.1"/>
    </source>
</evidence>
<dbReference type="Pfam" id="PF00126">
    <property type="entry name" value="HTH_1"/>
    <property type="match status" value="2"/>
</dbReference>
<dbReference type="Proteomes" id="UP000013111">
    <property type="component" value="Unassembled WGS sequence"/>
</dbReference>
<organism evidence="6 7">
    <name type="scientific">Erwinia amylovora NBRC 12687 = CFBP 1232</name>
    <dbReference type="NCBI Taxonomy" id="1219359"/>
    <lineage>
        <taxon>Bacteria</taxon>
        <taxon>Pseudomonadati</taxon>
        <taxon>Pseudomonadota</taxon>
        <taxon>Gammaproteobacteria</taxon>
        <taxon>Enterobacterales</taxon>
        <taxon>Erwiniaceae</taxon>
        <taxon>Erwinia</taxon>
    </lineage>
</organism>
<dbReference type="GO" id="GO:0003700">
    <property type="term" value="F:DNA-binding transcription factor activity"/>
    <property type="evidence" value="ECO:0007669"/>
    <property type="project" value="InterPro"/>
</dbReference>
<comment type="caution">
    <text evidence="6">The sequence shown here is derived from an EMBL/GenBank/DDBJ whole genome shotgun (WGS) entry which is preliminary data.</text>
</comment>
<dbReference type="Pfam" id="PF03466">
    <property type="entry name" value="LysR_substrate"/>
    <property type="match status" value="1"/>
</dbReference>
<gene>
    <name evidence="6" type="primary">pcaQ</name>
    <name evidence="6" type="ORF">BN437_2002</name>
</gene>